<evidence type="ECO:0000313" key="3">
    <source>
        <dbReference type="EMBL" id="KAA1099875.1"/>
    </source>
</evidence>
<organism evidence="4 6">
    <name type="scientific">Puccinia graminis f. sp. tritici</name>
    <dbReference type="NCBI Taxonomy" id="56615"/>
    <lineage>
        <taxon>Eukaryota</taxon>
        <taxon>Fungi</taxon>
        <taxon>Dikarya</taxon>
        <taxon>Basidiomycota</taxon>
        <taxon>Pucciniomycotina</taxon>
        <taxon>Pucciniomycetes</taxon>
        <taxon>Pucciniales</taxon>
        <taxon>Pucciniaceae</taxon>
        <taxon>Puccinia</taxon>
    </lineage>
</organism>
<dbReference type="Pfam" id="PF20231">
    <property type="entry name" value="DUF6589"/>
    <property type="match status" value="1"/>
</dbReference>
<dbReference type="Proteomes" id="UP000325313">
    <property type="component" value="Unassembled WGS sequence"/>
</dbReference>
<keyword evidence="5" id="KW-1185">Reference proteome</keyword>
<evidence type="ECO:0000313" key="6">
    <source>
        <dbReference type="Proteomes" id="UP000325313"/>
    </source>
</evidence>
<evidence type="ECO:0000313" key="4">
    <source>
        <dbReference type="EMBL" id="KAA1123508.1"/>
    </source>
</evidence>
<evidence type="ECO:0000259" key="2">
    <source>
        <dbReference type="Pfam" id="PF20231"/>
    </source>
</evidence>
<feature type="region of interest" description="Disordered" evidence="1">
    <location>
        <begin position="819"/>
        <end position="851"/>
    </location>
</feature>
<reference evidence="5 6" key="1">
    <citation type="submission" date="2019-05" db="EMBL/GenBank/DDBJ databases">
        <title>Emergence of the Ug99 lineage of the wheat stem rust pathogen through somatic hybridization.</title>
        <authorList>
            <person name="Li F."/>
            <person name="Upadhyaya N.M."/>
            <person name="Sperschneider J."/>
            <person name="Matny O."/>
            <person name="Nguyen-Phuc H."/>
            <person name="Mago R."/>
            <person name="Raley C."/>
            <person name="Miller M.E."/>
            <person name="Silverstein K.A.T."/>
            <person name="Henningsen E."/>
            <person name="Hirsch C.D."/>
            <person name="Visser B."/>
            <person name="Pretorius Z.A."/>
            <person name="Steffenson B.J."/>
            <person name="Schwessinger B."/>
            <person name="Dodds P.N."/>
            <person name="Figueroa M."/>
        </authorList>
    </citation>
    <scope>NUCLEOTIDE SEQUENCE [LARGE SCALE GENOMIC DNA]</scope>
    <source>
        <strain evidence="3">21-0</strain>
        <strain evidence="4 6">Ug99</strain>
    </source>
</reference>
<proteinExistence type="predicted"/>
<dbReference type="InterPro" id="IPR046496">
    <property type="entry name" value="DUF6589"/>
</dbReference>
<dbReference type="Proteomes" id="UP000324748">
    <property type="component" value="Unassembled WGS sequence"/>
</dbReference>
<gene>
    <name evidence="3" type="ORF">PGT21_023486</name>
    <name evidence="4" type="ORF">PGTUg99_022506</name>
</gene>
<comment type="caution">
    <text evidence="4">The sequence shown here is derived from an EMBL/GenBank/DDBJ whole genome shotgun (WGS) entry which is preliminary data.</text>
</comment>
<feature type="compositionally biased region" description="Acidic residues" evidence="1">
    <location>
        <begin position="829"/>
        <end position="840"/>
    </location>
</feature>
<accession>A0A5B0RE44</accession>
<dbReference type="EMBL" id="VSWC01000054">
    <property type="protein sequence ID" value="KAA1099875.1"/>
    <property type="molecule type" value="Genomic_DNA"/>
</dbReference>
<dbReference type="OrthoDB" id="5424058at2759"/>
<evidence type="ECO:0000256" key="1">
    <source>
        <dbReference type="SAM" id="MobiDB-lite"/>
    </source>
</evidence>
<dbReference type="AlphaFoldDB" id="A0A5B0RE44"/>
<sequence length="851" mass="97024">MELDQTGSASANITGRLSENEKLVSICHQLQDLGMTPKQFITLFLQSQNQEIAYRRRYWGTVTGWPSTLEMIEALKTISTRTTDGISRWQSFIQREAVDILISQSPPSGYYPSGSYISSQDIQPTYLQPEAVHQREKSLSEEHMPFLFNILKQTLDASIPQPVSDDYDQDEMADPDLDPDEEEIFRMEGLNSREAQVVTRPQKIASTVCAMVSFARNRRHNGLQIFNSIRFVAAGVTERMNDYLHLLGLTSSRRTALRALKVLSEHAAGNLRRVMAVDNGLLYGPTICIDNLDMEQRVHAHSVGHRSMTFHGTWGYVHTPNSGLMESLDQSKLSLESYYQALARIPDLELHPRMLLPTREEDDHFEAVLKSQIAQVMYQYVAKPSDPDTATPRSPPAIDKISCSPPNINVLKLMEASDNSAEGLGQVIDSIIKQTGLDPEEFCSRLQILDGDLGTAQNFNSIRAMRTPSEYCEHHLKSICFQLGASHTLWNLAQAILTSHFGNPSQTNDLGTWHYLHALGIPSEKAIPKKDFTLMLNNIEKTHEASIFYCLRVIMGNENESITDDQSQPTIPTSRWNEIIQECYVRFLSPQARRKNPKQLSPKRYSFLIQLHDFSTIVEANRAMKAGDVGRLMNIWKVWSIMAQALPGLVNYRSYLPRTIILLKHVLPPDLSKFILHNFLVSPSGRDNHFVPKDYYLELLNYWLKFFYNRSGIGTQVARLQEMFSLNMGLLRTMFLSLKMERGGKLIYQSHKNNLTNRSLDLFLRMARSYDLADQHQRNISAHIPECQDALLEGVKLLQKAKINNNLARFKLHFLWEPPAGQNNKDNPQEEPNEIEENEEYQQGSEVQLEI</sequence>
<protein>
    <recommendedName>
        <fullName evidence="2">DUF6589 domain-containing protein</fullName>
    </recommendedName>
</protein>
<dbReference type="EMBL" id="VDEP01000208">
    <property type="protein sequence ID" value="KAA1123508.1"/>
    <property type="molecule type" value="Genomic_DNA"/>
</dbReference>
<feature type="domain" description="DUF6589" evidence="2">
    <location>
        <begin position="351"/>
        <end position="742"/>
    </location>
</feature>
<evidence type="ECO:0000313" key="5">
    <source>
        <dbReference type="Proteomes" id="UP000324748"/>
    </source>
</evidence>
<name>A0A5B0RE44_PUCGR</name>